<evidence type="ECO:0000313" key="2">
    <source>
        <dbReference type="EMBL" id="KAF5375982.1"/>
    </source>
</evidence>
<name>A0A8H5M069_9AGAR</name>
<keyword evidence="3" id="KW-1185">Reference proteome</keyword>
<dbReference type="Proteomes" id="UP000518752">
    <property type="component" value="Unassembled WGS sequence"/>
</dbReference>
<gene>
    <name evidence="2" type="ORF">D9757_008823</name>
</gene>
<dbReference type="EMBL" id="JAACJN010000093">
    <property type="protein sequence ID" value="KAF5375982.1"/>
    <property type="molecule type" value="Genomic_DNA"/>
</dbReference>
<protein>
    <submittedName>
        <fullName evidence="2">Uncharacterized protein</fullName>
    </submittedName>
</protein>
<proteinExistence type="predicted"/>
<dbReference type="AlphaFoldDB" id="A0A8H5M069"/>
<comment type="caution">
    <text evidence="2">The sequence shown here is derived from an EMBL/GenBank/DDBJ whole genome shotgun (WGS) entry which is preliminary data.</text>
</comment>
<organism evidence="2 3">
    <name type="scientific">Collybiopsis confluens</name>
    <dbReference type="NCBI Taxonomy" id="2823264"/>
    <lineage>
        <taxon>Eukaryota</taxon>
        <taxon>Fungi</taxon>
        <taxon>Dikarya</taxon>
        <taxon>Basidiomycota</taxon>
        <taxon>Agaricomycotina</taxon>
        <taxon>Agaricomycetes</taxon>
        <taxon>Agaricomycetidae</taxon>
        <taxon>Agaricales</taxon>
        <taxon>Marasmiineae</taxon>
        <taxon>Omphalotaceae</taxon>
        <taxon>Collybiopsis</taxon>
    </lineage>
</organism>
<dbReference type="OrthoDB" id="2564904at2759"/>
<accession>A0A8H5M069</accession>
<feature type="signal peptide" evidence="1">
    <location>
        <begin position="1"/>
        <end position="20"/>
    </location>
</feature>
<reference evidence="2 3" key="1">
    <citation type="journal article" date="2020" name="ISME J.">
        <title>Uncovering the hidden diversity of litter-decomposition mechanisms in mushroom-forming fungi.</title>
        <authorList>
            <person name="Floudas D."/>
            <person name="Bentzer J."/>
            <person name="Ahren D."/>
            <person name="Johansson T."/>
            <person name="Persson P."/>
            <person name="Tunlid A."/>
        </authorList>
    </citation>
    <scope>NUCLEOTIDE SEQUENCE [LARGE SCALE GENOMIC DNA]</scope>
    <source>
        <strain evidence="2 3">CBS 406.79</strain>
    </source>
</reference>
<evidence type="ECO:0000313" key="3">
    <source>
        <dbReference type="Proteomes" id="UP000518752"/>
    </source>
</evidence>
<sequence>MLSTIATSLLLASAATYAQSTTSYPADVIASGTMGTTNPPQPTLGTSINQTSDARLLSVNGIDDWCIFAPPEMQVIADSETYEIAWCSQARNDARVIPDGTVTGVSLLKTDMYVQIMGYGNLTALNIPYGDYGGELDPHGAYGSGNPIGGNVTTNVTVDGQTINVAEWMLYVSYEMFCCNFIFLFFPWSFVLTSSSPQSAPVRGVMKPIRQPRCVGVCLIFFFFETSVADIRKSVDELDEMGCQFVMPGNYDFNGTFETCEADVAYPPGWYVEGSSGGTTSFSSFAQYWTGVVDGTTYTAGDTATPSTVQSTPSSSNCQTVPTISNGIALASLGVSGASLSTASATGSAVIAGVTGTSQSSPSSSGSSNSAVVTRPGIQGGLSEGITLVSMIAAVVAIGIFH</sequence>
<keyword evidence="1" id="KW-0732">Signal</keyword>
<evidence type="ECO:0000256" key="1">
    <source>
        <dbReference type="SAM" id="SignalP"/>
    </source>
</evidence>
<feature type="chain" id="PRO_5034219262" evidence="1">
    <location>
        <begin position="21"/>
        <end position="402"/>
    </location>
</feature>